<gene>
    <name evidence="4" type="ORF">FEQUK3_LOCUS12095</name>
</gene>
<evidence type="ECO:0000313" key="4">
    <source>
        <dbReference type="EMBL" id="CAG7566367.1"/>
    </source>
</evidence>
<organism evidence="4 5">
    <name type="scientific">Fusarium equiseti</name>
    <name type="common">Fusarium scirpi</name>
    <dbReference type="NCBI Taxonomy" id="61235"/>
    <lineage>
        <taxon>Eukaryota</taxon>
        <taxon>Fungi</taxon>
        <taxon>Dikarya</taxon>
        <taxon>Ascomycota</taxon>
        <taxon>Pezizomycotina</taxon>
        <taxon>Sordariomycetes</taxon>
        <taxon>Hypocreomycetidae</taxon>
        <taxon>Hypocreales</taxon>
        <taxon>Nectriaceae</taxon>
        <taxon>Fusarium</taxon>
        <taxon>Fusarium incarnatum-equiseti species complex</taxon>
    </lineage>
</organism>
<reference evidence="4" key="1">
    <citation type="submission" date="2021-05" db="EMBL/GenBank/DDBJ databases">
        <authorList>
            <person name="Khan N."/>
        </authorList>
    </citation>
    <scope>NUCLEOTIDE SEQUENCE</scope>
</reference>
<keyword evidence="2" id="KW-1133">Transmembrane helix</keyword>
<proteinExistence type="predicted"/>
<feature type="transmembrane region" description="Helical" evidence="2">
    <location>
        <begin position="422"/>
        <end position="441"/>
    </location>
</feature>
<sequence>MAFLFLVIFFLFVPSATALFGASNETDFWDDFANNFATDLAPVIALFGEQVTKQFLSQSTTILDVIIFSVGPLGIITAVVSCIRVSNVTFLKSAIGRAREPHGIPEVELCTSTSENVCELWSNGGICRVFGRPRILEFIYKTPTDPKAYRAEYDDEGMEVPAKCGIESTMEVFNSGGSGQEQGQWQETSSYGLMFGNRLSGKKTNIRRTKLDKRSEGEPDIEEAISGTVNHHIQRRPSTSTEYTQSNLIPTHPKDQTKYRGQSDGSKNFAPFPNLALNIGVSRSSRQFGSLWFAATIGILLQASFFVFTAWATQYNTGFYEDGKVPSDPTWFVLTVMGTACIVIGMAFCAQVIDSVSTERRFVLRGGEKPRMFWLQPAGQRIGDQEFDGFAYSEAKSEYITSWKATQATTVTSRRICTSWRVWLAIILSTLGWVIQFIGLRGVHGSVALYQLAVTLVMSAIRSILRSHHTLPNNELSNVSGRTDRHELDWQARELTRILLSIDDQNPSNTLPDVHDDPTHYTIHWQSPQNNIILVNDYGEKMHDLTPKIIEWMESKDLPYWQKVTTPEVFQELDYILEAEIPYHSKPFPQQAVEMVRIRSRLAFLVNQPHYQAWDSEVKDMSKTLKNTLERAARILAADGFFDSETRVFDSIVWSVGCHLNHDWRYGSQDSGLQQPLCFHMYRIGDIWNIDQHQLEAVLGLWLWAYDERRSQAERLQPGSKSCVASPAAQRTTKLLLQRWGVRPREGTNPVTHEAGIISVDSAASMLNLMAQEIFTLFLKRTALTFDDEALLDTLYPDLDGPQGTRRSFVEDMSQMLVAEGLATYDEAIMSIIPAFYRDSAFQESGLPLELRLILKANSLKRQIRFDESEEVLHSLMEFEGGGLSRTLAQQSFLELYRFQLRHMASNPRLYTFSELQLKAARLRSRLNKQPLHMRRSAYLAVAEFTLAEASSGIARRVNSRRLGSAGDKRKRPLDEETLAKLKLNKPGSLHSTIPVYALSLTLRDKYDLETTDCRIRKVLLRWAIVNGCTGLAEDLWDLEQWLDPADSAFSGGSDELLYAVVSPKYKANTMSMLLFLLDVARVPASEFRESGRMEDAHLLLKQDQNLLTAAYQQYTCALSVAAARSDGLIYVRILAESAVWSDGYLQEAVRAADESGNSEIVSYLRSKIEAPSLDGAETVRWSQEALSWDWQRVTESCRNQGLDVASVQGRVAPSTYMRAILRMTLTLLSRQLRPRCCVGLMTGGTSNATIIAERMQSPTTYMIFANEMDTEKTMTFFSAFKMRHMLFERQLANLEKEPAFKAMEAKDKLKTERFGDFRPHLSISPPATLRQGSKPWRTILLAPTCHLRTVRKAVDHFHDFRCIVYFATASTFPIKGAKLEHRGAHIHTLLGACRKPEEMLKPVTGRTIVFTTYPTLSKGWMRKKEEPFNFKKDSDTSSKKKKATTDDEPKHLKSCFASSLKPDDIEKLPKGQRGAADAVLLFHWERPLCVTGTPIATSLRDLLKPLTLVAYANKAIRDLKGLSSDVVGYVPGLYDEKYDAYQLDDEIIDESEQTLGTSKGIFCEEFWETLKKDQLNKPSLIAALKELESLSQLEPTGLKAWMLSPDLLQACSTDLGWTTTLRARVVKPLLKEFYSKRSMNTALTLPGSTVTYPSTGMLPTEIVVEECPYDEDDPDSRW</sequence>
<keyword evidence="2" id="KW-0472">Membrane</keyword>
<feature type="signal peptide" evidence="3">
    <location>
        <begin position="1"/>
        <end position="18"/>
    </location>
</feature>
<evidence type="ECO:0000256" key="3">
    <source>
        <dbReference type="SAM" id="SignalP"/>
    </source>
</evidence>
<feature type="region of interest" description="Disordered" evidence="1">
    <location>
        <begin position="233"/>
        <end position="263"/>
    </location>
</feature>
<evidence type="ECO:0000313" key="5">
    <source>
        <dbReference type="Proteomes" id="UP000693738"/>
    </source>
</evidence>
<dbReference type="Proteomes" id="UP000693738">
    <property type="component" value="Unassembled WGS sequence"/>
</dbReference>
<keyword evidence="2" id="KW-0812">Transmembrane</keyword>
<comment type="caution">
    <text evidence="4">The sequence shown here is derived from an EMBL/GenBank/DDBJ whole genome shotgun (WGS) entry which is preliminary data.</text>
</comment>
<feature type="chain" id="PRO_5035300042" evidence="3">
    <location>
        <begin position="19"/>
        <end position="1679"/>
    </location>
</feature>
<feature type="transmembrane region" description="Helical" evidence="2">
    <location>
        <begin position="291"/>
        <end position="311"/>
    </location>
</feature>
<accession>A0A8J2J0T2</accession>
<evidence type="ECO:0000256" key="2">
    <source>
        <dbReference type="SAM" id="Phobius"/>
    </source>
</evidence>
<evidence type="ECO:0000256" key="1">
    <source>
        <dbReference type="SAM" id="MobiDB-lite"/>
    </source>
</evidence>
<protein>
    <submittedName>
        <fullName evidence="4">Uncharacterized protein</fullName>
    </submittedName>
</protein>
<feature type="transmembrane region" description="Helical" evidence="2">
    <location>
        <begin position="62"/>
        <end position="83"/>
    </location>
</feature>
<dbReference type="EMBL" id="CAJSTJ010000206">
    <property type="protein sequence ID" value="CAG7566367.1"/>
    <property type="molecule type" value="Genomic_DNA"/>
</dbReference>
<name>A0A8J2J0T2_FUSEQ</name>
<keyword evidence="3" id="KW-0732">Signal</keyword>
<feature type="compositionally biased region" description="Polar residues" evidence="1">
    <location>
        <begin position="233"/>
        <end position="249"/>
    </location>
</feature>
<feature type="transmembrane region" description="Helical" evidence="2">
    <location>
        <begin position="331"/>
        <end position="353"/>
    </location>
</feature>